<dbReference type="PROSITE" id="PS51736">
    <property type="entry name" value="RECOMBINASES_3"/>
    <property type="match status" value="1"/>
</dbReference>
<comment type="caution">
    <text evidence="7">The sequence shown here is derived from an EMBL/GenBank/DDBJ whole genome shotgun (WGS) entry which is preliminary data.</text>
</comment>
<reference evidence="7" key="1">
    <citation type="journal article" date="2021" name="PeerJ">
        <title>Extensive microbial diversity within the chicken gut microbiome revealed by metagenomics and culture.</title>
        <authorList>
            <person name="Gilroy R."/>
            <person name="Ravi A."/>
            <person name="Getino M."/>
            <person name="Pursley I."/>
            <person name="Horton D.L."/>
            <person name="Alikhan N.F."/>
            <person name="Baker D."/>
            <person name="Gharbi K."/>
            <person name="Hall N."/>
            <person name="Watson M."/>
            <person name="Adriaenssens E.M."/>
            <person name="Foster-Nyarko E."/>
            <person name="Jarju S."/>
            <person name="Secka A."/>
            <person name="Antonio M."/>
            <person name="Oren A."/>
            <person name="Chaudhuri R.R."/>
            <person name="La Ragione R."/>
            <person name="Hildebrand F."/>
            <person name="Pallen M.J."/>
        </authorList>
    </citation>
    <scope>NUCLEOTIDE SEQUENCE</scope>
    <source>
        <strain evidence="7">2189</strain>
    </source>
</reference>
<name>A0A9D2AVH3_9FIRM</name>
<dbReference type="GO" id="GO:0015074">
    <property type="term" value="P:DNA integration"/>
    <property type="evidence" value="ECO:0007669"/>
    <property type="project" value="UniProtKB-KW"/>
</dbReference>
<keyword evidence="4" id="KW-0233">DNA recombination</keyword>
<evidence type="ECO:0000256" key="1">
    <source>
        <dbReference type="ARBA" id="ARBA00009913"/>
    </source>
</evidence>
<dbReference type="PROSITE" id="PS00398">
    <property type="entry name" value="RECOMBINASES_2"/>
    <property type="match status" value="1"/>
</dbReference>
<evidence type="ECO:0000259" key="6">
    <source>
        <dbReference type="PROSITE" id="PS51736"/>
    </source>
</evidence>
<feature type="domain" description="Resolvase/invertase-type recombinase catalytic" evidence="6">
    <location>
        <begin position="1"/>
        <end position="146"/>
    </location>
</feature>
<dbReference type="Pfam" id="PF00239">
    <property type="entry name" value="Resolvase"/>
    <property type="match status" value="1"/>
</dbReference>
<evidence type="ECO:0000313" key="7">
    <source>
        <dbReference type="EMBL" id="HIX50619.1"/>
    </source>
</evidence>
<dbReference type="PANTHER" id="PTHR30461:SF26">
    <property type="entry name" value="RESOLVASE HOMOLOG YNEB"/>
    <property type="match status" value="1"/>
</dbReference>
<dbReference type="Proteomes" id="UP000886847">
    <property type="component" value="Unassembled WGS sequence"/>
</dbReference>
<organism evidence="7 8">
    <name type="scientific">Candidatus Borkfalkia faecavium</name>
    <dbReference type="NCBI Taxonomy" id="2838508"/>
    <lineage>
        <taxon>Bacteria</taxon>
        <taxon>Bacillati</taxon>
        <taxon>Bacillota</taxon>
        <taxon>Clostridia</taxon>
        <taxon>Christensenellales</taxon>
        <taxon>Christensenellaceae</taxon>
        <taxon>Candidatus Borkfalkia</taxon>
    </lineage>
</organism>
<feature type="active site" description="O-(5'-phospho-DNA)-serine intermediate" evidence="5">
    <location>
        <position position="9"/>
    </location>
</feature>
<dbReference type="PANTHER" id="PTHR30461">
    <property type="entry name" value="DNA-INVERTASE FROM LAMBDOID PROPHAGE"/>
    <property type="match status" value="1"/>
</dbReference>
<dbReference type="InterPro" id="IPR006118">
    <property type="entry name" value="Recombinase_CS"/>
</dbReference>
<proteinExistence type="inferred from homology"/>
<evidence type="ECO:0000313" key="8">
    <source>
        <dbReference type="Proteomes" id="UP000886847"/>
    </source>
</evidence>
<dbReference type="InterPro" id="IPR050639">
    <property type="entry name" value="SSR_resolvase"/>
</dbReference>
<accession>A0A9D2AVH3</accession>
<keyword evidence="2" id="KW-0229">DNA integration</keyword>
<reference evidence="7" key="2">
    <citation type="submission" date="2021-04" db="EMBL/GenBank/DDBJ databases">
        <authorList>
            <person name="Gilroy R."/>
        </authorList>
    </citation>
    <scope>NUCLEOTIDE SEQUENCE</scope>
    <source>
        <strain evidence="7">2189</strain>
    </source>
</reference>
<dbReference type="InterPro" id="IPR006119">
    <property type="entry name" value="Resolv_N"/>
</dbReference>
<dbReference type="Gene3D" id="3.40.50.1390">
    <property type="entry name" value="Resolvase, N-terminal catalytic domain"/>
    <property type="match status" value="1"/>
</dbReference>
<evidence type="ECO:0000256" key="5">
    <source>
        <dbReference type="PIRSR" id="PIRSR606118-50"/>
    </source>
</evidence>
<dbReference type="EMBL" id="DXEW01000025">
    <property type="protein sequence ID" value="HIX50619.1"/>
    <property type="molecule type" value="Genomic_DNA"/>
</dbReference>
<protein>
    <submittedName>
        <fullName evidence="7">Recombinase family protein</fullName>
    </submittedName>
</protein>
<dbReference type="InterPro" id="IPR036162">
    <property type="entry name" value="Resolvase-like_N_sf"/>
</dbReference>
<evidence type="ECO:0000256" key="2">
    <source>
        <dbReference type="ARBA" id="ARBA00022908"/>
    </source>
</evidence>
<dbReference type="GO" id="GO:0000150">
    <property type="term" value="F:DNA strand exchange activity"/>
    <property type="evidence" value="ECO:0007669"/>
    <property type="project" value="InterPro"/>
</dbReference>
<dbReference type="GO" id="GO:0003677">
    <property type="term" value="F:DNA binding"/>
    <property type="evidence" value="ECO:0007669"/>
    <property type="project" value="UniProtKB-KW"/>
</dbReference>
<dbReference type="SUPFAM" id="SSF53041">
    <property type="entry name" value="Resolvase-like"/>
    <property type="match status" value="1"/>
</dbReference>
<gene>
    <name evidence="7" type="ORF">H9851_04990</name>
</gene>
<evidence type="ECO:0000256" key="3">
    <source>
        <dbReference type="ARBA" id="ARBA00023125"/>
    </source>
</evidence>
<comment type="similarity">
    <text evidence="1">Belongs to the site-specific recombinase resolvase family.</text>
</comment>
<sequence>MIYAYARVSAADQNLARQIDSFLAFGVPKPHIYCDKKSGKDFERENYLRLLKRLKQGDLLVIKSIDRLGRNYDMIIEEWARITKTIGADIVVLDMPLLDTRERSDNLTGKLIADIVLQLLSYVAQKERENIRARQKEGIAAARRRGVRFGRPLQPAPPGFAAVAEEFREGNMTMEEALRLTGLKKSTFYARLREYLCTQGEEPPLHRTLFGKFPPDSKK</sequence>
<dbReference type="AlphaFoldDB" id="A0A9D2AVH3"/>
<evidence type="ECO:0000256" key="4">
    <source>
        <dbReference type="ARBA" id="ARBA00023172"/>
    </source>
</evidence>
<dbReference type="SMART" id="SM00857">
    <property type="entry name" value="Resolvase"/>
    <property type="match status" value="1"/>
</dbReference>
<keyword evidence="3" id="KW-0238">DNA-binding</keyword>
<dbReference type="CDD" id="cd03768">
    <property type="entry name" value="SR_ResInv"/>
    <property type="match status" value="1"/>
</dbReference>